<dbReference type="Gene3D" id="1.20.1250.20">
    <property type="entry name" value="MFS general substrate transporter like domains"/>
    <property type="match status" value="2"/>
</dbReference>
<evidence type="ECO:0000256" key="5">
    <source>
        <dbReference type="ARBA" id="ARBA00023136"/>
    </source>
</evidence>
<feature type="region of interest" description="Disordered" evidence="6">
    <location>
        <begin position="217"/>
        <end position="246"/>
    </location>
</feature>
<organism evidence="9 10">
    <name type="scientific">Eudromia elegans</name>
    <name type="common">Elegant crested-tinamou</name>
    <dbReference type="NCBI Taxonomy" id="8805"/>
    <lineage>
        <taxon>Eukaryota</taxon>
        <taxon>Metazoa</taxon>
        <taxon>Chordata</taxon>
        <taxon>Craniata</taxon>
        <taxon>Vertebrata</taxon>
        <taxon>Euteleostomi</taxon>
        <taxon>Archelosauria</taxon>
        <taxon>Archosauria</taxon>
        <taxon>Dinosauria</taxon>
        <taxon>Saurischia</taxon>
        <taxon>Theropoda</taxon>
        <taxon>Coelurosauria</taxon>
        <taxon>Aves</taxon>
        <taxon>Palaeognathae</taxon>
        <taxon>Tinamiformes</taxon>
        <taxon>Tinamidae</taxon>
        <taxon>Eudromia</taxon>
    </lineage>
</organism>
<comment type="subcellular location">
    <subcellularLocation>
        <location evidence="1">Membrane</location>
        <topology evidence="1">Multi-pass membrane protein</topology>
    </subcellularLocation>
</comment>
<evidence type="ECO:0000259" key="8">
    <source>
        <dbReference type="Pfam" id="PF12832"/>
    </source>
</evidence>
<comment type="similarity">
    <text evidence="2">Belongs to the major facilitator superfamily. MFSD6 family.</text>
</comment>
<keyword evidence="4 7" id="KW-1133">Transmembrane helix</keyword>
<dbReference type="OrthoDB" id="515887at2759"/>
<keyword evidence="3 7" id="KW-0812">Transmembrane</keyword>
<proteinExistence type="inferred from homology"/>
<evidence type="ECO:0000256" key="7">
    <source>
        <dbReference type="SAM" id="Phobius"/>
    </source>
</evidence>
<evidence type="ECO:0000256" key="4">
    <source>
        <dbReference type="ARBA" id="ARBA00022989"/>
    </source>
</evidence>
<evidence type="ECO:0000313" key="10">
    <source>
        <dbReference type="Proteomes" id="UP000533954"/>
    </source>
</evidence>
<dbReference type="PANTHER" id="PTHR16172">
    <property type="entry name" value="MAJOR FACILITATOR SUPERFAMILY DOMAIN-CONTAINING PROTEIN 6-LIKE"/>
    <property type="match status" value="1"/>
</dbReference>
<reference evidence="9 10" key="1">
    <citation type="submission" date="2019-09" db="EMBL/GenBank/DDBJ databases">
        <title>Bird 10,000 Genomes (B10K) Project - Family phase.</title>
        <authorList>
            <person name="Zhang G."/>
        </authorList>
    </citation>
    <scope>NUCLEOTIDE SEQUENCE [LARGE SCALE GENOMIC DNA]</scope>
    <source>
        <strain evidence="9">B10K-LSUMZ-16893</strain>
    </source>
</reference>
<dbReference type="Pfam" id="PF12832">
    <property type="entry name" value="MFS_1_like"/>
    <property type="match status" value="1"/>
</dbReference>
<evidence type="ECO:0000256" key="6">
    <source>
        <dbReference type="SAM" id="MobiDB-lite"/>
    </source>
</evidence>
<dbReference type="Proteomes" id="UP000533954">
    <property type="component" value="Unassembled WGS sequence"/>
</dbReference>
<dbReference type="EMBL" id="VZSX01000042">
    <property type="protein sequence ID" value="NXA35971.1"/>
    <property type="molecule type" value="Genomic_DNA"/>
</dbReference>
<feature type="transmembrane region" description="Helical" evidence="7">
    <location>
        <begin position="531"/>
        <end position="553"/>
    </location>
</feature>
<dbReference type="InterPro" id="IPR051717">
    <property type="entry name" value="MFS_MFSD6"/>
</dbReference>
<dbReference type="InterPro" id="IPR024989">
    <property type="entry name" value="MFS_assoc_dom"/>
</dbReference>
<feature type="transmembrane region" description="Helical" evidence="7">
    <location>
        <begin position="78"/>
        <end position="97"/>
    </location>
</feature>
<keyword evidence="10" id="KW-1185">Reference proteome</keyword>
<protein>
    <submittedName>
        <fullName evidence="9">MFS6L protein</fullName>
    </submittedName>
</protein>
<feature type="transmembrane region" description="Helical" evidence="7">
    <location>
        <begin position="559"/>
        <end position="579"/>
    </location>
</feature>
<sequence length="624" mass="64811">MGPSRQWDVRGALVASSLFRFIHGLAGGCAGPFLSLYLRHLGLPATLVGAAVAARHLLAATWAPPGAACARSHRRAKALVAVALLGSAAAALLLTLVPPAVPGDTWGPCGGAARANITNTVNGIGANATNAVSANRTAAGVSSTAPVEPWKAMARVLPVGRVPTRMAPVLREAFNSTAALWTSDAGAGDMGTDRHAAGGVSPETPALRMSYGATLVGPREETGGTAGTGVDLDDNPGKRHPFSQNDKLPVFKPPLPMAGGARAPAQPSRGWRAALDAEGQRRVFLMALGAVLLWELLAAPVERAVDDGVYEYLDFVDAADRYGTLWVWGYVGVSVGACGITVLVDRLGCRLGGRLSRLAVHFYAYAVLAVLSLLASAFLPTHAPRKAKRVSRAAKALALLGGDGRAVLAAVTALLAGAAASTTHNFLFWHMEDQDSGESAMGLWVAVGLVAELLLYPLRGDLLRTLPGGGAVALGLGCLAAQLLCYSFAWAAWAALLAQLLSAFSNGALWWALDSTLDDVATPGTERALRALLRGVAQGAGAALGSLAGGLVVDSFGLAALYRACSTGLLLWLCLFLALQSRLPRQKKINYSHLLAADSSDASDSEEEKERDWLVKAMKDESFG</sequence>
<feature type="transmembrane region" description="Helical" evidence="7">
    <location>
        <begin position="396"/>
        <end position="420"/>
    </location>
</feature>
<feature type="transmembrane region" description="Helical" evidence="7">
    <location>
        <begin position="322"/>
        <end position="342"/>
    </location>
</feature>
<dbReference type="GO" id="GO:0016020">
    <property type="term" value="C:membrane"/>
    <property type="evidence" value="ECO:0007669"/>
    <property type="project" value="UniProtKB-SubCell"/>
</dbReference>
<accession>A0A7K7V5Y5</accession>
<feature type="transmembrane region" description="Helical" evidence="7">
    <location>
        <begin position="362"/>
        <end position="384"/>
    </location>
</feature>
<feature type="transmembrane region" description="Helical" evidence="7">
    <location>
        <begin position="440"/>
        <end position="458"/>
    </location>
</feature>
<evidence type="ECO:0000256" key="1">
    <source>
        <dbReference type="ARBA" id="ARBA00004141"/>
    </source>
</evidence>
<feature type="non-terminal residue" evidence="9">
    <location>
        <position position="624"/>
    </location>
</feature>
<keyword evidence="5 7" id="KW-0472">Membrane</keyword>
<feature type="domain" description="Major facilitator superfamily associated" evidence="8">
    <location>
        <begin position="27"/>
        <end position="564"/>
    </location>
</feature>
<dbReference type="SUPFAM" id="SSF103473">
    <property type="entry name" value="MFS general substrate transporter"/>
    <property type="match status" value="2"/>
</dbReference>
<evidence type="ECO:0000256" key="3">
    <source>
        <dbReference type="ARBA" id="ARBA00022692"/>
    </source>
</evidence>
<name>A0A7K7V5Y5_EUDEL</name>
<dbReference type="PANTHER" id="PTHR16172:SF41">
    <property type="entry name" value="MAJOR FACILITATOR SUPERFAMILY DOMAIN-CONTAINING PROTEIN 6-LIKE"/>
    <property type="match status" value="1"/>
</dbReference>
<gene>
    <name evidence="9" type="primary">Mfsd6l</name>
    <name evidence="9" type="ORF">EUDELE_R14492</name>
</gene>
<evidence type="ECO:0000256" key="2">
    <source>
        <dbReference type="ARBA" id="ARBA00005241"/>
    </source>
</evidence>
<evidence type="ECO:0000313" key="9">
    <source>
        <dbReference type="EMBL" id="NXA35971.1"/>
    </source>
</evidence>
<feature type="transmembrane region" description="Helical" evidence="7">
    <location>
        <begin position="465"/>
        <end position="484"/>
    </location>
</feature>
<dbReference type="AlphaFoldDB" id="A0A7K7V5Y5"/>
<comment type="caution">
    <text evidence="9">The sequence shown here is derived from an EMBL/GenBank/DDBJ whole genome shotgun (WGS) entry which is preliminary data.</text>
</comment>
<dbReference type="InterPro" id="IPR036259">
    <property type="entry name" value="MFS_trans_sf"/>
</dbReference>
<feature type="non-terminal residue" evidence="9">
    <location>
        <position position="1"/>
    </location>
</feature>